<evidence type="ECO:0000256" key="1">
    <source>
        <dbReference type="SAM" id="MobiDB-lite"/>
    </source>
</evidence>
<organism evidence="2 3">
    <name type="scientific">Streptomyces avermitilis</name>
    <dbReference type="NCBI Taxonomy" id="33903"/>
    <lineage>
        <taxon>Bacteria</taxon>
        <taxon>Bacillati</taxon>
        <taxon>Actinomycetota</taxon>
        <taxon>Actinomycetes</taxon>
        <taxon>Kitasatosporales</taxon>
        <taxon>Streptomycetaceae</taxon>
        <taxon>Streptomyces</taxon>
    </lineage>
</organism>
<evidence type="ECO:0000313" key="3">
    <source>
        <dbReference type="Proteomes" id="UP000302139"/>
    </source>
</evidence>
<evidence type="ECO:0008006" key="4">
    <source>
        <dbReference type="Google" id="ProtNLM"/>
    </source>
</evidence>
<gene>
    <name evidence="2" type="ORF">SAV14893_040410</name>
</gene>
<dbReference type="OMA" id="EETWQQG"/>
<feature type="compositionally biased region" description="Polar residues" evidence="1">
    <location>
        <begin position="444"/>
        <end position="453"/>
    </location>
</feature>
<feature type="region of interest" description="Disordered" evidence="1">
    <location>
        <begin position="252"/>
        <end position="558"/>
    </location>
</feature>
<feature type="compositionally biased region" description="Gly residues" evidence="1">
    <location>
        <begin position="358"/>
        <end position="369"/>
    </location>
</feature>
<sequence>MSDLGSSAWRTVRQSRFLTQDPEQLWSMVEGADGATATELGVLLTQAAKTIGEIGTDLRTHSMAVEWEGEGGEAFRKWIHQAALATLGLGDYSASAGKWLGHAGDTLHEVRPQLEILRNQSATARSVLDAHAAKATDIGDHDGSPSDAAVEKAKTSFADDSAEAAGLMIKLAQSYTASTEQIDALKAPEFPELPKRFVPIERDGGTHITAPTADGGTQGTVARADALGRETDADSGVGGMSSAPRASAPHHLTDLAVGPDAPPRPHTDTTNTAIDSVRTVPSAPAAPSAPPAPPPEPSSPDGRTQPTTGLLPPAFGGRAVTPQVPRAGGGHSVYGGRSALPTPSGSGTPGGSHVPGRGPTGPFGPGMSGGQPVPGRESAVPGAARNANGVTGGRPVSPPSGRSAGAIPRGTVIGGTPQQQPPIGRGTAPGGSGLGATTPRANGRTANPESASKSAPLPAQSDGIVGGQPRTSRQRGRAGFTSGGAGLVRGTGTDDVLPQSGGTARGASAVTRAPYGGDRSAHDERSRSRTNQRAEDEEGRPTTPRPPSGPDRHAGQEG</sequence>
<evidence type="ECO:0000313" key="2">
    <source>
        <dbReference type="EMBL" id="GDY64648.1"/>
    </source>
</evidence>
<protein>
    <recommendedName>
        <fullName evidence="4">PPE family domain-containing protein</fullName>
    </recommendedName>
</protein>
<feature type="compositionally biased region" description="Low complexity" evidence="1">
    <location>
        <begin position="341"/>
        <end position="357"/>
    </location>
</feature>
<name>A0A4D4M007_STRAX</name>
<reference evidence="2 3" key="1">
    <citation type="submission" date="2019-04" db="EMBL/GenBank/DDBJ databases">
        <title>Draft genome sequences of Streptomyces avermitilis NBRC 14893.</title>
        <authorList>
            <person name="Komaki H."/>
            <person name="Tamura T."/>
            <person name="Hosoyama A."/>
        </authorList>
    </citation>
    <scope>NUCLEOTIDE SEQUENCE [LARGE SCALE GENOMIC DNA]</scope>
    <source>
        <strain evidence="2 3">NBRC 14893</strain>
    </source>
</reference>
<proteinExistence type="predicted"/>
<accession>A0A4D4M007</accession>
<dbReference type="EMBL" id="BJHX01000001">
    <property type="protein sequence ID" value="GDY64648.1"/>
    <property type="molecule type" value="Genomic_DNA"/>
</dbReference>
<dbReference type="Proteomes" id="UP000302139">
    <property type="component" value="Unassembled WGS sequence"/>
</dbReference>
<dbReference type="AlphaFoldDB" id="A0A4D4M007"/>
<comment type="caution">
    <text evidence="2">The sequence shown here is derived from an EMBL/GenBank/DDBJ whole genome shotgun (WGS) entry which is preliminary data.</text>
</comment>
<feature type="compositionally biased region" description="Pro residues" evidence="1">
    <location>
        <begin position="287"/>
        <end position="298"/>
    </location>
</feature>
<feature type="region of interest" description="Disordered" evidence="1">
    <location>
        <begin position="135"/>
        <end position="154"/>
    </location>
</feature>